<dbReference type="RefSeq" id="WP_090666855.1">
    <property type="nucleotide sequence ID" value="NZ_FMTT01000003.1"/>
</dbReference>
<accession>A0A1G4PP48</accession>
<evidence type="ECO:0000313" key="3">
    <source>
        <dbReference type="EMBL" id="SCW33858.1"/>
    </source>
</evidence>
<dbReference type="Proteomes" id="UP000198601">
    <property type="component" value="Unassembled WGS sequence"/>
</dbReference>
<keyword evidence="1" id="KW-0175">Coiled coil</keyword>
<keyword evidence="4" id="KW-1185">Reference proteome</keyword>
<dbReference type="OrthoDB" id="2676074at2"/>
<dbReference type="EMBL" id="FMTT01000003">
    <property type="protein sequence ID" value="SCW33858.1"/>
    <property type="molecule type" value="Genomic_DNA"/>
</dbReference>
<evidence type="ECO:0000256" key="1">
    <source>
        <dbReference type="SAM" id="Coils"/>
    </source>
</evidence>
<sequence length="657" mass="75809">MSEKAEVRQISSLAEGDEEQKPNFMQAIQEEISLSFPSDKFRYLISELSVQQKRAIAHFLHFPIVFSKYKKFPDALFHKLLLQLQKQYLISDRERLYWVIIFTVLDVLKNESPGTLETFLAAKEDNILKFGQWHVYWALRFHPGRATGRTSWEEAIREFEEGLKGKAQEAKSPPDARSSDEKLTVIEQKLRNELALRQTREKEVEQLRKELGIQTKKLEKIESEKKQFAAQLTIVKEQAAKQKAEAEAFRDQLEGRLCRLNKEKNELQDLVKEAELKVEKMKANVVKVEHELEKWKQRHEMKGQTNTYDLIVLLSNSLLPESDKLFQELRHGNPENAPALRAQIRKIFDLIDFLEQFQHGNGQAQSNDHVQLSDHSFESDPSVPEVSGQSCVGTFYRRDHGGYVVLEDGKTFNVTESIVHQHGLEHEAEVKCSPGKQQNGTTLYDIELLLQGDDTYAPVRQFVGYIELGDHFTWYCVDMNDSQNRYPLHQRDIEIQRPNDGDPCLFNIANEGHFARLSRLYRKTKQSAAEQEIKTQKPSLLRGQVKKTKPDPFLESCKIVIVGGLRKWFEGVVAETGAILIHDSGDAPERIHADLSKADALFFLLTATSHRATWSCVEIAKQRQIPHFVIQGSKSNLRMLLWENRELIKRKNMILDI</sequence>
<gene>
    <name evidence="3" type="ORF">SAMN04487970_1003132</name>
</gene>
<evidence type="ECO:0000256" key="2">
    <source>
        <dbReference type="SAM" id="MobiDB-lite"/>
    </source>
</evidence>
<dbReference type="AlphaFoldDB" id="A0A1G4PP48"/>
<evidence type="ECO:0000313" key="4">
    <source>
        <dbReference type="Proteomes" id="UP000198601"/>
    </source>
</evidence>
<name>A0A1G4PP48_9BACL</name>
<proteinExistence type="predicted"/>
<protein>
    <recommendedName>
        <fullName evidence="5">DUF2325 domain-containing protein</fullName>
    </recommendedName>
</protein>
<reference evidence="4" key="1">
    <citation type="submission" date="2016-10" db="EMBL/GenBank/DDBJ databases">
        <authorList>
            <person name="Varghese N."/>
            <person name="Submissions S."/>
        </authorList>
    </citation>
    <scope>NUCLEOTIDE SEQUENCE [LARGE SCALE GENOMIC DNA]</scope>
    <source>
        <strain evidence="4">CGMCC 1.8946</strain>
    </source>
</reference>
<organism evidence="3 4">
    <name type="scientific">Paenibacillus tianmuensis</name>
    <dbReference type="NCBI Taxonomy" id="624147"/>
    <lineage>
        <taxon>Bacteria</taxon>
        <taxon>Bacillati</taxon>
        <taxon>Bacillota</taxon>
        <taxon>Bacilli</taxon>
        <taxon>Bacillales</taxon>
        <taxon>Paenibacillaceae</taxon>
        <taxon>Paenibacillus</taxon>
    </lineage>
</organism>
<feature type="coiled-coil region" evidence="1">
    <location>
        <begin position="190"/>
        <end position="298"/>
    </location>
</feature>
<evidence type="ECO:0008006" key="5">
    <source>
        <dbReference type="Google" id="ProtNLM"/>
    </source>
</evidence>
<feature type="region of interest" description="Disordered" evidence="2">
    <location>
        <begin position="364"/>
        <end position="385"/>
    </location>
</feature>